<dbReference type="InterPro" id="IPR027417">
    <property type="entry name" value="P-loop_NTPase"/>
</dbReference>
<feature type="region of interest" description="Disordered" evidence="4">
    <location>
        <begin position="534"/>
        <end position="560"/>
    </location>
</feature>
<keyword evidence="2" id="KW-0547">Nucleotide-binding</keyword>
<dbReference type="Gene3D" id="3.40.50.300">
    <property type="entry name" value="P-loop containing nucleotide triphosphate hydrolases"/>
    <property type="match status" value="2"/>
</dbReference>
<comment type="caution">
    <text evidence="6">The sequence shown here is derived from an EMBL/GenBank/DDBJ whole genome shotgun (WGS) entry which is preliminary data.</text>
</comment>
<dbReference type="PROSITE" id="PS50893">
    <property type="entry name" value="ABC_TRANSPORTER_2"/>
    <property type="match status" value="2"/>
</dbReference>
<sequence length="560" mass="58822">MSITLHALSFSWPDGTPVLDGLTTTIGAGRTGLVAPNGGGKTTLLRLLTGELTPTAGSVTVDGVLGHLPQELPTSAMGTVADAMGTVADALGIATVLAAVTAVERGDTDPAHVDAIGVDWDVEERAVAQLDRLGLGGIALDRRLATPSGGQVVAVGLAGRLLRRPDVLLLDEPTNNLDRRERDRLAGVVDAFRGTLLVVSHDRELLDRMDRTAELTRGALRTVAGGFTAWESVVAAEQAAAERDVRSAEQALRRERRERQEARERAERRSASAARRAPDAGIPTILLGARQRRAEESAGRADGTHGARVDAARARLDRAEASLRQDPAIALELPGTRVPAGRVVVDAVGVDVRGLFPGGVDLALRGPERVALTGGNGSGKSTLLRVLAGELAPDRGTVTRAEGRVAYLSQRLDLLDPETAVADALATAAPDRPEAERRTLLARFLFRGARAHLPVGALSGGERLRAVLACVLFADPAPQLLLLDEPTNNLDLASVAHLVSALSAYRGALVVVSHDERFLDELALDRRLDLADGRLSPARGNSAGPRTSAGAPPDPARPPR</sequence>
<dbReference type="RefSeq" id="WP_336403452.1">
    <property type="nucleotide sequence ID" value="NZ_JBAPLU010000004.1"/>
</dbReference>
<evidence type="ECO:0000256" key="1">
    <source>
        <dbReference type="ARBA" id="ARBA00022737"/>
    </source>
</evidence>
<dbReference type="SUPFAM" id="SSF52540">
    <property type="entry name" value="P-loop containing nucleoside triphosphate hydrolases"/>
    <property type="match status" value="2"/>
</dbReference>
<protein>
    <submittedName>
        <fullName evidence="6">ATP-binding cassette domain-containing protein</fullName>
    </submittedName>
</protein>
<accession>A0ABU8DR43</accession>
<dbReference type="CDD" id="cd03221">
    <property type="entry name" value="ABCF_EF-3"/>
    <property type="match status" value="1"/>
</dbReference>
<feature type="domain" description="ABC transporter" evidence="5">
    <location>
        <begin position="342"/>
        <end position="557"/>
    </location>
</feature>
<dbReference type="Pfam" id="PF00005">
    <property type="entry name" value="ABC_tran"/>
    <property type="match status" value="2"/>
</dbReference>
<dbReference type="InterPro" id="IPR050611">
    <property type="entry name" value="ABCF"/>
</dbReference>
<name>A0ABU8DR43_9ACTN</name>
<evidence type="ECO:0000256" key="2">
    <source>
        <dbReference type="ARBA" id="ARBA00022741"/>
    </source>
</evidence>
<feature type="region of interest" description="Disordered" evidence="4">
    <location>
        <begin position="244"/>
        <end position="277"/>
    </location>
</feature>
<proteinExistence type="predicted"/>
<dbReference type="PANTHER" id="PTHR19211:SF6">
    <property type="entry name" value="BLL7188 PROTEIN"/>
    <property type="match status" value="1"/>
</dbReference>
<dbReference type="InterPro" id="IPR003439">
    <property type="entry name" value="ABC_transporter-like_ATP-bd"/>
</dbReference>
<dbReference type="SMART" id="SM00382">
    <property type="entry name" value="AAA"/>
    <property type="match status" value="2"/>
</dbReference>
<feature type="domain" description="ABC transporter" evidence="5">
    <location>
        <begin position="3"/>
        <end position="242"/>
    </location>
</feature>
<evidence type="ECO:0000259" key="5">
    <source>
        <dbReference type="PROSITE" id="PS50893"/>
    </source>
</evidence>
<dbReference type="Proteomes" id="UP001361570">
    <property type="component" value="Unassembled WGS sequence"/>
</dbReference>
<evidence type="ECO:0000313" key="6">
    <source>
        <dbReference type="EMBL" id="MEI4271315.1"/>
    </source>
</evidence>
<feature type="compositionally biased region" description="Basic and acidic residues" evidence="4">
    <location>
        <begin position="244"/>
        <end position="270"/>
    </location>
</feature>
<dbReference type="PANTHER" id="PTHR19211">
    <property type="entry name" value="ATP-BINDING TRANSPORT PROTEIN-RELATED"/>
    <property type="match status" value="1"/>
</dbReference>
<dbReference type="GO" id="GO:0005524">
    <property type="term" value="F:ATP binding"/>
    <property type="evidence" value="ECO:0007669"/>
    <property type="project" value="UniProtKB-KW"/>
</dbReference>
<dbReference type="InterPro" id="IPR003593">
    <property type="entry name" value="AAA+_ATPase"/>
</dbReference>
<keyword evidence="1" id="KW-0677">Repeat</keyword>
<reference evidence="6 7" key="1">
    <citation type="submission" date="2024-03" db="EMBL/GenBank/DDBJ databases">
        <title>Draft genome sequence of Klenkia sp. LSe6-5.</title>
        <authorList>
            <person name="Duangmal K."/>
            <person name="Chantavorakit T."/>
        </authorList>
    </citation>
    <scope>NUCLEOTIDE SEQUENCE [LARGE SCALE GENOMIC DNA]</scope>
    <source>
        <strain evidence="6 7">LSe6-5</strain>
    </source>
</reference>
<gene>
    <name evidence="6" type="ORF">TEK04_06235</name>
</gene>
<evidence type="ECO:0000256" key="4">
    <source>
        <dbReference type="SAM" id="MobiDB-lite"/>
    </source>
</evidence>
<keyword evidence="3 6" id="KW-0067">ATP-binding</keyword>
<keyword evidence="7" id="KW-1185">Reference proteome</keyword>
<organism evidence="6 7">
    <name type="scientific">Klenkia sesuvii</name>
    <dbReference type="NCBI Taxonomy" id="3103137"/>
    <lineage>
        <taxon>Bacteria</taxon>
        <taxon>Bacillati</taxon>
        <taxon>Actinomycetota</taxon>
        <taxon>Actinomycetes</taxon>
        <taxon>Geodermatophilales</taxon>
        <taxon>Geodermatophilaceae</taxon>
        <taxon>Klenkia</taxon>
    </lineage>
</organism>
<dbReference type="EMBL" id="JBAPLU010000004">
    <property type="protein sequence ID" value="MEI4271315.1"/>
    <property type="molecule type" value="Genomic_DNA"/>
</dbReference>
<evidence type="ECO:0000313" key="7">
    <source>
        <dbReference type="Proteomes" id="UP001361570"/>
    </source>
</evidence>
<evidence type="ECO:0000256" key="3">
    <source>
        <dbReference type="ARBA" id="ARBA00022840"/>
    </source>
</evidence>